<keyword evidence="11" id="KW-0413">Isomerase</keyword>
<evidence type="ECO:0000256" key="7">
    <source>
        <dbReference type="ARBA" id="ARBA00022840"/>
    </source>
</evidence>
<evidence type="ECO:0000256" key="3">
    <source>
        <dbReference type="ARBA" id="ARBA00022741"/>
    </source>
</evidence>
<protein>
    <recommendedName>
        <fullName evidence="2 15">ATP-dependent DNA helicase RecG</fullName>
        <ecNumber evidence="13 15">5.6.2.4</ecNumber>
    </recommendedName>
</protein>
<comment type="catalytic activity">
    <reaction evidence="12 15">
        <text>Couples ATP hydrolysis with the unwinding of duplex DNA by translocating in the 3'-5' direction.</text>
        <dbReference type="EC" id="5.6.2.4"/>
    </reaction>
</comment>
<accession>A0ABV1RFV3</accession>
<comment type="catalytic activity">
    <reaction evidence="14 15">
        <text>ATP + H2O = ADP + phosphate + H(+)</text>
        <dbReference type="Rhea" id="RHEA:13065"/>
        <dbReference type="ChEBI" id="CHEBI:15377"/>
        <dbReference type="ChEBI" id="CHEBI:15378"/>
        <dbReference type="ChEBI" id="CHEBI:30616"/>
        <dbReference type="ChEBI" id="CHEBI:43474"/>
        <dbReference type="ChEBI" id="CHEBI:456216"/>
        <dbReference type="EC" id="5.6.2.4"/>
    </reaction>
</comment>
<dbReference type="InterPro" id="IPR014001">
    <property type="entry name" value="Helicase_ATP-bd"/>
</dbReference>
<evidence type="ECO:0000256" key="6">
    <source>
        <dbReference type="ARBA" id="ARBA00022806"/>
    </source>
</evidence>
<keyword evidence="3 15" id="KW-0547">Nucleotide-binding</keyword>
<sequence>MSISRLAKQSIETLSGVGPKMAQRLANLHIYSVEDLLFHLPLRYQDRTRIYNISDLFPEIHVTVLGEIQSSEIVFARRRMLTCKVDDGTGTITLRFFNFSAAQKNQLSKGKTIRAFGEVKRGKYGWEIIHPEYKVGSLQNLQQVDEAYTPVYPSTDGLKQSSLRQLTEQALERLQKTEISELLPQAYLPSAITLAQAIQILHRPPPDVSIIELENGQHPAQQRLAMEELTAHNLSMLQIRASMQQHAATPFPVADGLIQQFSKQLPFKPTQAQIRVTQDIQQDMAHNYPMMRLVQGDVGSGKTLVAAFAALSALAKGYQVALMAPTEILAEQHALNFANWFTPLDIKVDWLAGKLTAKQKREAYQRIKLGESQMVVGTHALFQQDVHFHKLALIIIDEQHRFGVHQRMSLREKGAQNGIYPHQLIMTATPIPRTLAMTAYADLTTSVIDELPPGRTPVQTVVLPDTRRDEVIQRVYHACKNENRQAYWVCTLIEESEVLECQAAEDTAMQLQQALPDLSIGLVHGRMKAGEKQQVMQGFKQGKMDLLVATTVIEVGVDVPNASLMIIENPERLGLAQLHQLRGRVGRGAIASHCLLMYKNPLSQTGHKRLAVMRESTDGFYIAQKDLEIRGPGELLGTKQTGDMNFKIADLLRDAALIPKARNCADYLIKNQLETTQLLINRWVGEKQKYTQA</sequence>
<evidence type="ECO:0000256" key="5">
    <source>
        <dbReference type="ARBA" id="ARBA00022801"/>
    </source>
</evidence>
<reference evidence="18 19" key="1">
    <citation type="submission" date="2024-06" db="EMBL/GenBank/DDBJ databases">
        <authorList>
            <person name="Chen R.Y."/>
        </authorList>
    </citation>
    <scope>NUCLEOTIDE SEQUENCE [LARGE SCALE GENOMIC DNA]</scope>
    <source>
        <strain evidence="18 19">D2</strain>
    </source>
</reference>
<dbReference type="SMART" id="SM00487">
    <property type="entry name" value="DEXDc"/>
    <property type="match status" value="1"/>
</dbReference>
<dbReference type="Proteomes" id="UP001467690">
    <property type="component" value="Unassembled WGS sequence"/>
</dbReference>
<dbReference type="GO" id="GO:0016787">
    <property type="term" value="F:hydrolase activity"/>
    <property type="evidence" value="ECO:0007669"/>
    <property type="project" value="UniProtKB-KW"/>
</dbReference>
<keyword evidence="9 15" id="KW-0233">DNA recombination</keyword>
<dbReference type="EMBL" id="JBELOE010000152">
    <property type="protein sequence ID" value="MER2491814.1"/>
    <property type="molecule type" value="Genomic_DNA"/>
</dbReference>
<dbReference type="InterPro" id="IPR011545">
    <property type="entry name" value="DEAD/DEAH_box_helicase_dom"/>
</dbReference>
<dbReference type="Pfam" id="PF19833">
    <property type="entry name" value="RecG_dom3_C"/>
    <property type="match status" value="1"/>
</dbReference>
<evidence type="ECO:0000256" key="13">
    <source>
        <dbReference type="ARBA" id="ARBA00034808"/>
    </source>
</evidence>
<dbReference type="GO" id="GO:0003678">
    <property type="term" value="F:DNA helicase activity"/>
    <property type="evidence" value="ECO:0007669"/>
    <property type="project" value="UniProtKB-EC"/>
</dbReference>
<evidence type="ECO:0000259" key="16">
    <source>
        <dbReference type="PROSITE" id="PS51192"/>
    </source>
</evidence>
<dbReference type="PROSITE" id="PS51192">
    <property type="entry name" value="HELICASE_ATP_BIND_1"/>
    <property type="match status" value="1"/>
</dbReference>
<dbReference type="PANTHER" id="PTHR47964">
    <property type="entry name" value="ATP-DEPENDENT DNA HELICASE HOMOLOG RECG, CHLOROPLASTIC"/>
    <property type="match status" value="1"/>
</dbReference>
<dbReference type="Gene3D" id="3.40.50.300">
    <property type="entry name" value="P-loop containing nucleotide triphosphate hydrolases"/>
    <property type="match status" value="2"/>
</dbReference>
<feature type="domain" description="Helicase ATP-binding" evidence="16">
    <location>
        <begin position="283"/>
        <end position="448"/>
    </location>
</feature>
<evidence type="ECO:0000256" key="4">
    <source>
        <dbReference type="ARBA" id="ARBA00022763"/>
    </source>
</evidence>
<evidence type="ECO:0000256" key="2">
    <source>
        <dbReference type="ARBA" id="ARBA00017846"/>
    </source>
</evidence>
<dbReference type="NCBIfam" id="NF008165">
    <property type="entry name" value="PRK10917.1-3"/>
    <property type="match status" value="1"/>
</dbReference>
<comment type="similarity">
    <text evidence="1 15">Belongs to the helicase family. RecG subfamily.</text>
</comment>
<evidence type="ECO:0000256" key="15">
    <source>
        <dbReference type="RuleBase" id="RU363016"/>
    </source>
</evidence>
<evidence type="ECO:0000256" key="1">
    <source>
        <dbReference type="ARBA" id="ARBA00007504"/>
    </source>
</evidence>
<keyword evidence="4 15" id="KW-0227">DNA damage</keyword>
<evidence type="ECO:0000256" key="9">
    <source>
        <dbReference type="ARBA" id="ARBA00023172"/>
    </source>
</evidence>
<proteinExistence type="inferred from homology"/>
<keyword evidence="10 15" id="KW-0234">DNA repair</keyword>
<dbReference type="InterPro" id="IPR001650">
    <property type="entry name" value="Helicase_C-like"/>
</dbReference>
<dbReference type="Pfam" id="PF00270">
    <property type="entry name" value="DEAD"/>
    <property type="match status" value="1"/>
</dbReference>
<dbReference type="CDD" id="cd18811">
    <property type="entry name" value="SF2_C_RecG"/>
    <property type="match status" value="1"/>
</dbReference>
<evidence type="ECO:0000256" key="8">
    <source>
        <dbReference type="ARBA" id="ARBA00023125"/>
    </source>
</evidence>
<evidence type="ECO:0000256" key="11">
    <source>
        <dbReference type="ARBA" id="ARBA00023235"/>
    </source>
</evidence>
<dbReference type="Pfam" id="PF00271">
    <property type="entry name" value="Helicase_C"/>
    <property type="match status" value="1"/>
</dbReference>
<dbReference type="InterPro" id="IPR047112">
    <property type="entry name" value="RecG/Mfd"/>
</dbReference>
<dbReference type="InterPro" id="IPR012340">
    <property type="entry name" value="NA-bd_OB-fold"/>
</dbReference>
<dbReference type="CDD" id="cd17992">
    <property type="entry name" value="DEXHc_RecG"/>
    <property type="match status" value="1"/>
</dbReference>
<dbReference type="SUPFAM" id="SSF52540">
    <property type="entry name" value="P-loop containing nucleoside triphosphate hydrolases"/>
    <property type="match status" value="2"/>
</dbReference>
<dbReference type="InterPro" id="IPR027417">
    <property type="entry name" value="P-loop_NTPase"/>
</dbReference>
<dbReference type="InterPro" id="IPR045562">
    <property type="entry name" value="RecG_dom3_C"/>
</dbReference>
<dbReference type="EC" id="5.6.2.4" evidence="13 15"/>
<dbReference type="InterPro" id="IPR033454">
    <property type="entry name" value="RecG_wedge"/>
</dbReference>
<evidence type="ECO:0000256" key="12">
    <source>
        <dbReference type="ARBA" id="ARBA00034617"/>
    </source>
</evidence>
<dbReference type="NCBIfam" id="TIGR00643">
    <property type="entry name" value="recG"/>
    <property type="match status" value="1"/>
</dbReference>
<dbReference type="NCBIfam" id="NF008166">
    <property type="entry name" value="PRK10917.1-4"/>
    <property type="match status" value="1"/>
</dbReference>
<dbReference type="SMART" id="SM00490">
    <property type="entry name" value="HELICc"/>
    <property type="match status" value="1"/>
</dbReference>
<keyword evidence="19" id="KW-1185">Reference proteome</keyword>
<keyword evidence="5 15" id="KW-0378">Hydrolase</keyword>
<dbReference type="NCBIfam" id="NF008168">
    <property type="entry name" value="PRK10917.2-2"/>
    <property type="match status" value="1"/>
</dbReference>
<dbReference type="PROSITE" id="PS51194">
    <property type="entry name" value="HELICASE_CTER"/>
    <property type="match status" value="1"/>
</dbReference>
<keyword evidence="6 15" id="KW-0347">Helicase</keyword>
<keyword evidence="7 15" id="KW-0067">ATP-binding</keyword>
<keyword evidence="8" id="KW-0238">DNA-binding</keyword>
<comment type="function">
    <text evidence="15">Plays a critical role in recombination and DNA repair. Helps process Holliday junction intermediates to mature products by catalyzing branch migration. Has replication fork regression activity, unwinds stalled or blocked replication forks to make a HJ that can be resolved. Has a DNA unwinding activity characteristic of a DNA helicase with 3'-5' polarity.</text>
</comment>
<dbReference type="NCBIfam" id="NF008163">
    <property type="entry name" value="PRK10917.1-1"/>
    <property type="match status" value="1"/>
</dbReference>
<evidence type="ECO:0000256" key="14">
    <source>
        <dbReference type="ARBA" id="ARBA00048988"/>
    </source>
</evidence>
<dbReference type="SUPFAM" id="SSF50249">
    <property type="entry name" value="Nucleic acid-binding proteins"/>
    <property type="match status" value="1"/>
</dbReference>
<dbReference type="CDD" id="cd04488">
    <property type="entry name" value="RecG_wedge_OBF"/>
    <property type="match status" value="1"/>
</dbReference>
<evidence type="ECO:0000313" key="18">
    <source>
        <dbReference type="EMBL" id="MER2491814.1"/>
    </source>
</evidence>
<name>A0ABV1RFV3_9ALTE</name>
<dbReference type="InterPro" id="IPR004609">
    <property type="entry name" value="ATP-dep_DNA_helicase_RecG"/>
</dbReference>
<dbReference type="Gene3D" id="2.40.50.140">
    <property type="entry name" value="Nucleic acid-binding proteins"/>
    <property type="match status" value="1"/>
</dbReference>
<evidence type="ECO:0000259" key="17">
    <source>
        <dbReference type="PROSITE" id="PS51194"/>
    </source>
</evidence>
<comment type="caution">
    <text evidence="18">The sequence shown here is derived from an EMBL/GenBank/DDBJ whole genome shotgun (WGS) entry which is preliminary data.</text>
</comment>
<gene>
    <name evidence="18" type="primary">recG</name>
    <name evidence="18" type="ORF">ABS311_07950</name>
</gene>
<evidence type="ECO:0000256" key="10">
    <source>
        <dbReference type="ARBA" id="ARBA00023204"/>
    </source>
</evidence>
<organism evidence="18 19">
    <name type="scientific">Catenovulum sediminis</name>
    <dbReference type="NCBI Taxonomy" id="1740262"/>
    <lineage>
        <taxon>Bacteria</taxon>
        <taxon>Pseudomonadati</taxon>
        <taxon>Pseudomonadota</taxon>
        <taxon>Gammaproteobacteria</taxon>
        <taxon>Alteromonadales</taxon>
        <taxon>Alteromonadaceae</taxon>
        <taxon>Catenovulum</taxon>
    </lineage>
</organism>
<feature type="domain" description="Helicase C-terminal" evidence="17">
    <location>
        <begin position="471"/>
        <end position="628"/>
    </location>
</feature>
<dbReference type="Pfam" id="PF17191">
    <property type="entry name" value="RecG_wedge"/>
    <property type="match status" value="1"/>
</dbReference>
<dbReference type="PANTHER" id="PTHR47964:SF1">
    <property type="entry name" value="ATP-DEPENDENT DNA HELICASE HOMOLOG RECG, CHLOROPLASTIC"/>
    <property type="match status" value="1"/>
</dbReference>
<dbReference type="RefSeq" id="WP_143871093.1">
    <property type="nucleotide sequence ID" value="NZ_CP041660.1"/>
</dbReference>
<evidence type="ECO:0000313" key="19">
    <source>
        <dbReference type="Proteomes" id="UP001467690"/>
    </source>
</evidence>